<protein>
    <recommendedName>
        <fullName evidence="4">DUF2782 domain-containing protein</fullName>
    </recommendedName>
</protein>
<dbReference type="STRING" id="1420851.AU255_04715"/>
<name>A0A1V8MAR2_9GAMM</name>
<comment type="caution">
    <text evidence="2">The sequence shown here is derived from an EMBL/GenBank/DDBJ whole genome shotgun (WGS) entry which is preliminary data.</text>
</comment>
<keyword evidence="3" id="KW-1185">Reference proteome</keyword>
<evidence type="ECO:0000256" key="1">
    <source>
        <dbReference type="SAM" id="MobiDB-lite"/>
    </source>
</evidence>
<accession>A0A1V8MAR2</accession>
<dbReference type="Pfam" id="PF11191">
    <property type="entry name" value="DUF2782"/>
    <property type="match status" value="1"/>
</dbReference>
<dbReference type="EMBL" id="LPUF01000001">
    <property type="protein sequence ID" value="OQK18681.1"/>
    <property type="molecule type" value="Genomic_DNA"/>
</dbReference>
<evidence type="ECO:0000313" key="2">
    <source>
        <dbReference type="EMBL" id="OQK18681.1"/>
    </source>
</evidence>
<organism evidence="2 3">
    <name type="scientific">Methyloprofundus sedimenti</name>
    <dbReference type="NCBI Taxonomy" id="1420851"/>
    <lineage>
        <taxon>Bacteria</taxon>
        <taxon>Pseudomonadati</taxon>
        <taxon>Pseudomonadota</taxon>
        <taxon>Gammaproteobacteria</taxon>
        <taxon>Methylococcales</taxon>
        <taxon>Methylococcaceae</taxon>
        <taxon>Methyloprofundus</taxon>
    </lineage>
</organism>
<evidence type="ECO:0008006" key="4">
    <source>
        <dbReference type="Google" id="ProtNLM"/>
    </source>
</evidence>
<evidence type="ECO:0000313" key="3">
    <source>
        <dbReference type="Proteomes" id="UP000191980"/>
    </source>
</evidence>
<dbReference type="InterPro" id="IPR021357">
    <property type="entry name" value="DUF2782"/>
</dbReference>
<feature type="region of interest" description="Disordered" evidence="1">
    <location>
        <begin position="1"/>
        <end position="26"/>
    </location>
</feature>
<reference evidence="2 3" key="1">
    <citation type="submission" date="2015-12" db="EMBL/GenBank/DDBJ databases">
        <authorList>
            <person name="Shamseldin A."/>
            <person name="Moawad H."/>
            <person name="Abd El-Rahim W.M."/>
            <person name="Sadowsky M.J."/>
        </authorList>
    </citation>
    <scope>NUCLEOTIDE SEQUENCE [LARGE SCALE GENOMIC DNA]</scope>
    <source>
        <strain evidence="2 3">WF1</strain>
    </source>
</reference>
<dbReference type="AlphaFoldDB" id="A0A1V8MAR2"/>
<gene>
    <name evidence="2" type="ORF">AU255_04715</name>
</gene>
<proteinExistence type="predicted"/>
<dbReference type="Proteomes" id="UP000191980">
    <property type="component" value="Unassembled WGS sequence"/>
</dbReference>
<dbReference type="Gene3D" id="2.20.130.30">
    <property type="entry name" value="Protein of unknown function DUF2782"/>
    <property type="match status" value="1"/>
</dbReference>
<sequence length="98" mass="11084">MTDPSDTAEIENSPEVPDMPLPVQDGEPMEADITITRRGEKTIHEYRVNGVIYKIKVIPDIGPAYYYVDPDGDGEMEEVSESDLDSLIKINQWTILSW</sequence>